<proteinExistence type="predicted"/>
<dbReference type="AlphaFoldDB" id="A0A644ZT60"/>
<gene>
    <name evidence="1" type="ORF">SDC9_90867</name>
</gene>
<dbReference type="EMBL" id="VSSQ01010384">
    <property type="protein sequence ID" value="MPM44189.1"/>
    <property type="molecule type" value="Genomic_DNA"/>
</dbReference>
<organism evidence="1">
    <name type="scientific">bioreactor metagenome</name>
    <dbReference type="NCBI Taxonomy" id="1076179"/>
    <lineage>
        <taxon>unclassified sequences</taxon>
        <taxon>metagenomes</taxon>
        <taxon>ecological metagenomes</taxon>
    </lineage>
</organism>
<sequence>MSLFWIYETIHMNKVSIRKQNKGIKYRKKRGNKTYRLIQVDDKVTFDVVILRA</sequence>
<comment type="caution">
    <text evidence="1">The sequence shown here is derived from an EMBL/GenBank/DDBJ whole genome shotgun (WGS) entry which is preliminary data.</text>
</comment>
<evidence type="ECO:0000313" key="1">
    <source>
        <dbReference type="EMBL" id="MPM44189.1"/>
    </source>
</evidence>
<protein>
    <submittedName>
        <fullName evidence="1">Uncharacterized protein</fullName>
    </submittedName>
</protein>
<accession>A0A644ZT60</accession>
<reference evidence="1" key="1">
    <citation type="submission" date="2019-08" db="EMBL/GenBank/DDBJ databases">
        <authorList>
            <person name="Kucharzyk K."/>
            <person name="Murdoch R.W."/>
            <person name="Higgins S."/>
            <person name="Loffler F."/>
        </authorList>
    </citation>
    <scope>NUCLEOTIDE SEQUENCE</scope>
</reference>
<name>A0A644ZT60_9ZZZZ</name>